<comment type="subunit">
    <text evidence="3">May form heteromers.</text>
</comment>
<evidence type="ECO:0000256" key="15">
    <source>
        <dbReference type="PIRNR" id="PIRNR037090"/>
    </source>
</evidence>
<comment type="similarity">
    <text evidence="2 15">Belongs to the glutamate-gated ion channel (TC 1.A.10.1) family.</text>
</comment>
<keyword evidence="13 15" id="KW-0407">Ion channel</keyword>
<dbReference type="SUPFAM" id="SSF53850">
    <property type="entry name" value="Periplasmic binding protein-like II"/>
    <property type="match status" value="1"/>
</dbReference>
<evidence type="ECO:0000256" key="17">
    <source>
        <dbReference type="SAM" id="Phobius"/>
    </source>
</evidence>
<evidence type="ECO:0000256" key="2">
    <source>
        <dbReference type="ARBA" id="ARBA00008685"/>
    </source>
</evidence>
<dbReference type="SMART" id="SM00079">
    <property type="entry name" value="PBPe"/>
    <property type="match status" value="1"/>
</dbReference>
<dbReference type="GO" id="GO:0016020">
    <property type="term" value="C:membrane"/>
    <property type="evidence" value="ECO:0007669"/>
    <property type="project" value="UniProtKB-SubCell"/>
</dbReference>
<comment type="subcellular location">
    <subcellularLocation>
        <location evidence="1">Membrane</location>
        <topology evidence="1">Multi-pass membrane protein</topology>
    </subcellularLocation>
</comment>
<feature type="transmembrane region" description="Helical" evidence="17">
    <location>
        <begin position="489"/>
        <end position="509"/>
    </location>
</feature>
<keyword evidence="11" id="KW-0325">Glycoprotein</keyword>
<evidence type="ECO:0000256" key="12">
    <source>
        <dbReference type="ARBA" id="ARBA00023286"/>
    </source>
</evidence>
<dbReference type="SUPFAM" id="SSF53822">
    <property type="entry name" value="Periplasmic binding protein-like I"/>
    <property type="match status" value="1"/>
</dbReference>
<dbReference type="InterPro" id="IPR019594">
    <property type="entry name" value="Glu/Gly-bd"/>
</dbReference>
<evidence type="ECO:0000256" key="10">
    <source>
        <dbReference type="ARBA" id="ARBA00023170"/>
    </source>
</evidence>
<dbReference type="Pfam" id="PF10613">
    <property type="entry name" value="Lig_chan-Glu_bd"/>
    <property type="match status" value="1"/>
</dbReference>
<evidence type="ECO:0000259" key="18">
    <source>
        <dbReference type="SMART" id="SM00079"/>
    </source>
</evidence>
<dbReference type="CDD" id="cd19990">
    <property type="entry name" value="PBP1_GABAb_receptor_plant"/>
    <property type="match status" value="1"/>
</dbReference>
<dbReference type="PANTHER" id="PTHR34836">
    <property type="entry name" value="OS06G0188250 PROTEIN"/>
    <property type="match status" value="1"/>
</dbReference>
<dbReference type="InterPro" id="IPR044440">
    <property type="entry name" value="GABAb_receptor_plant_PBP1"/>
</dbReference>
<dbReference type="FunFam" id="1.10.287.70:FF:000037">
    <property type="entry name" value="Glutamate receptor"/>
    <property type="match status" value="1"/>
</dbReference>
<dbReference type="Gene3D" id="3.40.190.10">
    <property type="entry name" value="Periplasmic binding protein-like II"/>
    <property type="match status" value="2"/>
</dbReference>
<feature type="transmembrane region" description="Helical" evidence="17">
    <location>
        <begin position="732"/>
        <end position="756"/>
    </location>
</feature>
<keyword evidence="5 17" id="KW-0812">Transmembrane</keyword>
<comment type="function">
    <text evidence="14">Glutamate-gated receptor that probably acts as a non-selective cation channel. May be involved in light-signal transduction and calcium homeostasis via the regulation of calcium influx into cells.</text>
</comment>
<dbReference type="FunFam" id="3.40.50.2300:FF:000169">
    <property type="entry name" value="Glutamate receptor"/>
    <property type="match status" value="1"/>
</dbReference>
<proteinExistence type="inferred from homology"/>
<dbReference type="Gene3D" id="3.40.50.2300">
    <property type="match status" value="2"/>
</dbReference>
<evidence type="ECO:0000256" key="16">
    <source>
        <dbReference type="PIRSR" id="PIRSR037090-50"/>
    </source>
</evidence>
<dbReference type="InterPro" id="IPR017103">
    <property type="entry name" value="Iontropic_Glu_rcpt_pln"/>
</dbReference>
<evidence type="ECO:0000256" key="11">
    <source>
        <dbReference type="ARBA" id="ARBA00023180"/>
    </source>
</evidence>
<evidence type="ECO:0000256" key="1">
    <source>
        <dbReference type="ARBA" id="ARBA00004141"/>
    </source>
</evidence>
<evidence type="ECO:0000256" key="7">
    <source>
        <dbReference type="ARBA" id="ARBA00022989"/>
    </source>
</evidence>
<dbReference type="InterPro" id="IPR015683">
    <property type="entry name" value="Ionotropic_Glu_rcpt"/>
</dbReference>
<dbReference type="InterPro" id="IPR028082">
    <property type="entry name" value="Peripla_BP_I"/>
</dbReference>
<dbReference type="GO" id="GO:0015276">
    <property type="term" value="F:ligand-gated monoatomic ion channel activity"/>
    <property type="evidence" value="ECO:0007669"/>
    <property type="project" value="InterPro"/>
</dbReference>
<sequence>MARWGLHWRYTVSALDLIKNVEVQAIIGPQSSMQANFVIDLGEKAQSLKDDSSQVKAISAIIQAYGWREVVPIYIDNEYGQGIIPFLIDALQNVDARVPYRSAIPSSASDDQIGQELYKLMTMQTRVFIVHMSTNLSSRLFTKAKEIGMMSEGYVWIITSGMTNSIRFIESSAHNSMQGVLGVKTYVPNTKELENFTVRWKRKFHQDNPTILNVELNVIGLWAYDAVSALARAVEIVGTTNFGFEKTDASSNLTDLETFGVSLNGPKLREALWGTRFRGLSGEFSLDNGQLQSSTFQIINVNGNGEREIAFWTPENGLVRKLNSTNTSTYSTSRYNLGPIIWPGDSSSVPKGWEIPTNGKKLRIGVPVKDGFREFVKVTHDPSTNTTRSTGYCIEIFETVMRKLPYAVSYEYIPYAKPNGEIAGTYDEMVYQVYLGNFDAVVGDTTIIANRSNFVDFTLPYTESGVSMIVPIKDSERKNAWVFLKPLTWDLWITSGCFFVFIGFVIWVLEHRINEEFRGPPSHEIGTSLWYSFSTMVFAQRETVVSNLARFVVIVWVFVVLILTQSYTASLASLLTVQQLQPTVTDVNQLIKSGEYVGYLQGSFVLGILKGMGFDETKLKVYNSTEECDELLSKGSANGGIAAAIDEIPYMKLFLRNYCSKYTMLESIYKTDGFGFAFPIGSPLVSDVSRAILNVIEGEKMKQIEKAWLGEQTNCPDSSTQVSSGGLSLASFWGLFLIAGSASLSALIISVSMFLYKERHKILVRFDSERSIWRRVRHTFRIFDGKDLSSHTFRKRAPQDISGIDCVNGIGASDHASPNNNYPPSPSSCSVHIEPHFDFSNSGTPPREYCHPNPNGHSFQLGQAIELIDHPNQEEPRIPEIAHENC</sequence>
<evidence type="ECO:0000256" key="13">
    <source>
        <dbReference type="ARBA" id="ARBA00023303"/>
    </source>
</evidence>
<dbReference type="Gene3D" id="1.10.287.70">
    <property type="match status" value="1"/>
</dbReference>
<keyword evidence="4 15" id="KW-0813">Transport</keyword>
<organism evidence="19">
    <name type="scientific">Fagus sylvatica</name>
    <name type="common">Beechnut</name>
    <dbReference type="NCBI Taxonomy" id="28930"/>
    <lineage>
        <taxon>Eukaryota</taxon>
        <taxon>Viridiplantae</taxon>
        <taxon>Streptophyta</taxon>
        <taxon>Embryophyta</taxon>
        <taxon>Tracheophyta</taxon>
        <taxon>Spermatophyta</taxon>
        <taxon>Magnoliopsida</taxon>
        <taxon>eudicotyledons</taxon>
        <taxon>Gunneridae</taxon>
        <taxon>Pentapetalae</taxon>
        <taxon>rosids</taxon>
        <taxon>fabids</taxon>
        <taxon>Fagales</taxon>
        <taxon>Fagaceae</taxon>
        <taxon>Fagus</taxon>
    </lineage>
</organism>
<keyword evidence="9 15" id="KW-0472">Membrane</keyword>
<name>A0A2N9FKF4_FAGSY</name>
<keyword evidence="12 15" id="KW-1071">Ligand-gated ion channel</keyword>
<reference evidence="19" key="1">
    <citation type="submission" date="2018-02" db="EMBL/GenBank/DDBJ databases">
        <authorList>
            <person name="Cohen D.B."/>
            <person name="Kent A.D."/>
        </authorList>
    </citation>
    <scope>NUCLEOTIDE SEQUENCE</scope>
</reference>
<keyword evidence="6" id="KW-0732">Signal</keyword>
<dbReference type="CDD" id="cd13686">
    <property type="entry name" value="GluR_Plant"/>
    <property type="match status" value="1"/>
</dbReference>
<evidence type="ECO:0000256" key="3">
    <source>
        <dbReference type="ARBA" id="ARBA00011095"/>
    </source>
</evidence>
<dbReference type="FunFam" id="3.40.50.2300:FF:000195">
    <property type="entry name" value="Glutamate receptor"/>
    <property type="match status" value="1"/>
</dbReference>
<feature type="disulfide bond" evidence="16">
    <location>
        <begin position="659"/>
        <end position="715"/>
    </location>
</feature>
<keyword evidence="10 15" id="KW-0675">Receptor</keyword>
<dbReference type="Pfam" id="PF00060">
    <property type="entry name" value="Lig_chan"/>
    <property type="match status" value="1"/>
</dbReference>
<dbReference type="FunFam" id="3.40.190.10:FF:000195">
    <property type="entry name" value="Glutamate receptor 2.7"/>
    <property type="match status" value="1"/>
</dbReference>
<dbReference type="FunFam" id="3.40.190.10:FF:000103">
    <property type="entry name" value="Glutamate receptor"/>
    <property type="match status" value="1"/>
</dbReference>
<evidence type="ECO:0000256" key="4">
    <source>
        <dbReference type="ARBA" id="ARBA00022448"/>
    </source>
</evidence>
<dbReference type="AlphaFoldDB" id="A0A2N9FKF4"/>
<dbReference type="InterPro" id="IPR001828">
    <property type="entry name" value="ANF_lig-bd_rcpt"/>
</dbReference>
<keyword evidence="8 15" id="KW-0406">Ion transport</keyword>
<dbReference type="Pfam" id="PF01094">
    <property type="entry name" value="ANF_receptor"/>
    <property type="match status" value="1"/>
</dbReference>
<comment type="function">
    <text evidence="15">Glutamate-gated receptor that probably acts as non-selective cation channel.</text>
</comment>
<protein>
    <recommendedName>
        <fullName evidence="15">Glutamate receptor</fullName>
    </recommendedName>
</protein>
<feature type="transmembrane region" description="Helical" evidence="17">
    <location>
        <begin position="548"/>
        <end position="567"/>
    </location>
</feature>
<dbReference type="EMBL" id="OIVN01000929">
    <property type="protein sequence ID" value="SPC87550.1"/>
    <property type="molecule type" value="Genomic_DNA"/>
</dbReference>
<dbReference type="PANTHER" id="PTHR34836:SF1">
    <property type="entry name" value="OS09G0428600 PROTEIN"/>
    <property type="match status" value="1"/>
</dbReference>
<dbReference type="InterPro" id="IPR001320">
    <property type="entry name" value="Iontro_rcpt_C"/>
</dbReference>
<gene>
    <name evidence="19" type="ORF">FSB_LOCUS15432</name>
</gene>
<evidence type="ECO:0000256" key="8">
    <source>
        <dbReference type="ARBA" id="ARBA00023065"/>
    </source>
</evidence>
<feature type="domain" description="Ionotropic glutamate receptor C-terminal" evidence="18">
    <location>
        <begin position="361"/>
        <end position="711"/>
    </location>
</feature>
<keyword evidence="16" id="KW-1015">Disulfide bond</keyword>
<evidence type="ECO:0000313" key="19">
    <source>
        <dbReference type="EMBL" id="SPC87550.1"/>
    </source>
</evidence>
<evidence type="ECO:0000256" key="14">
    <source>
        <dbReference type="ARBA" id="ARBA00049638"/>
    </source>
</evidence>
<dbReference type="PIRSF" id="PIRSF037090">
    <property type="entry name" value="Iontro_Glu-like_rcpt_pln"/>
    <property type="match status" value="1"/>
</dbReference>
<accession>A0A2N9FKF4</accession>
<evidence type="ECO:0000256" key="5">
    <source>
        <dbReference type="ARBA" id="ARBA00022692"/>
    </source>
</evidence>
<keyword evidence="7 17" id="KW-1133">Transmembrane helix</keyword>
<evidence type="ECO:0000256" key="6">
    <source>
        <dbReference type="ARBA" id="ARBA00022729"/>
    </source>
</evidence>
<evidence type="ECO:0000256" key="9">
    <source>
        <dbReference type="ARBA" id="ARBA00023136"/>
    </source>
</evidence>